<dbReference type="Proteomes" id="UP000308671">
    <property type="component" value="Unassembled WGS sequence"/>
</dbReference>
<feature type="compositionally biased region" description="Basic and acidic residues" evidence="4">
    <location>
        <begin position="83"/>
        <end position="106"/>
    </location>
</feature>
<feature type="region of interest" description="Disordered" evidence="4">
    <location>
        <begin position="48"/>
        <end position="153"/>
    </location>
</feature>
<feature type="domain" description="Zn(2)-C6 fungal-type" evidence="5">
    <location>
        <begin position="15"/>
        <end position="47"/>
    </location>
</feature>
<dbReference type="PROSITE" id="PS50048">
    <property type="entry name" value="ZN2_CY6_FUNGAL_2"/>
    <property type="match status" value="1"/>
</dbReference>
<dbReference type="SMART" id="SM00906">
    <property type="entry name" value="Fungal_trans"/>
    <property type="match status" value="1"/>
</dbReference>
<dbReference type="GO" id="GO:0000981">
    <property type="term" value="F:DNA-binding transcription factor activity, RNA polymerase II-specific"/>
    <property type="evidence" value="ECO:0007669"/>
    <property type="project" value="InterPro"/>
</dbReference>
<evidence type="ECO:0000256" key="1">
    <source>
        <dbReference type="ARBA" id="ARBA00004123"/>
    </source>
</evidence>
<keyword evidence="2" id="KW-0479">Metal-binding</keyword>
<evidence type="ECO:0000313" key="6">
    <source>
        <dbReference type="EMBL" id="THV51701.1"/>
    </source>
</evidence>
<name>A0A4S8R3Q8_9HELO</name>
<keyword evidence="7" id="KW-1185">Reference proteome</keyword>
<feature type="region of interest" description="Disordered" evidence="4">
    <location>
        <begin position="166"/>
        <end position="205"/>
    </location>
</feature>
<evidence type="ECO:0000256" key="4">
    <source>
        <dbReference type="SAM" id="MobiDB-lite"/>
    </source>
</evidence>
<dbReference type="PANTHER" id="PTHR31001:SF49">
    <property type="entry name" value="ZN(II)2CYS6 TRANSCRIPTION FACTOR (EUROFUNG)"/>
    <property type="match status" value="1"/>
</dbReference>
<reference evidence="6 7" key="1">
    <citation type="submission" date="2017-12" db="EMBL/GenBank/DDBJ databases">
        <title>Comparative genomics of Botrytis spp.</title>
        <authorList>
            <person name="Valero-Jimenez C.A."/>
            <person name="Tapia P."/>
            <person name="Veloso J."/>
            <person name="Silva-Moreno E."/>
            <person name="Staats M."/>
            <person name="Valdes J.H."/>
            <person name="Van Kan J.A.L."/>
        </authorList>
    </citation>
    <scope>NUCLEOTIDE SEQUENCE [LARGE SCALE GENOMIC DNA]</scope>
    <source>
        <strain evidence="6 7">MUCL435</strain>
    </source>
</reference>
<feature type="compositionally biased region" description="Polar residues" evidence="4">
    <location>
        <begin position="131"/>
        <end position="153"/>
    </location>
</feature>
<dbReference type="Gene3D" id="4.10.240.10">
    <property type="entry name" value="Zn(2)-C6 fungal-type DNA-binding domain"/>
    <property type="match status" value="1"/>
</dbReference>
<dbReference type="InterPro" id="IPR007219">
    <property type="entry name" value="XnlR_reg_dom"/>
</dbReference>
<feature type="compositionally biased region" description="Basic and acidic residues" evidence="4">
    <location>
        <begin position="239"/>
        <end position="262"/>
    </location>
</feature>
<feature type="compositionally biased region" description="Polar residues" evidence="4">
    <location>
        <begin position="820"/>
        <end position="833"/>
    </location>
</feature>
<dbReference type="Pfam" id="PF04082">
    <property type="entry name" value="Fungal_trans"/>
    <property type="match status" value="1"/>
</dbReference>
<dbReference type="CDD" id="cd12148">
    <property type="entry name" value="fungal_TF_MHR"/>
    <property type="match status" value="1"/>
</dbReference>
<dbReference type="EMBL" id="PQXL01000101">
    <property type="protein sequence ID" value="THV51701.1"/>
    <property type="molecule type" value="Genomic_DNA"/>
</dbReference>
<evidence type="ECO:0000256" key="3">
    <source>
        <dbReference type="ARBA" id="ARBA00023242"/>
    </source>
</evidence>
<dbReference type="OrthoDB" id="4898680at2759"/>
<gene>
    <name evidence="6" type="ORF">BGAL_0101g00030</name>
</gene>
<dbReference type="SUPFAM" id="SSF57701">
    <property type="entry name" value="Zn2/Cys6 DNA-binding domain"/>
    <property type="match status" value="1"/>
</dbReference>
<feature type="compositionally biased region" description="Polar residues" evidence="4">
    <location>
        <begin position="166"/>
        <end position="175"/>
    </location>
</feature>
<comment type="subcellular location">
    <subcellularLocation>
        <location evidence="1">Nucleus</location>
    </subcellularLocation>
</comment>
<dbReference type="GO" id="GO:0003677">
    <property type="term" value="F:DNA binding"/>
    <property type="evidence" value="ECO:0007669"/>
    <property type="project" value="InterPro"/>
</dbReference>
<dbReference type="InterPro" id="IPR036864">
    <property type="entry name" value="Zn2-C6_fun-type_DNA-bd_sf"/>
</dbReference>
<dbReference type="GO" id="GO:0005634">
    <property type="term" value="C:nucleus"/>
    <property type="evidence" value="ECO:0007669"/>
    <property type="project" value="UniProtKB-SubCell"/>
</dbReference>
<evidence type="ECO:0000259" key="5">
    <source>
        <dbReference type="PROSITE" id="PS50048"/>
    </source>
</evidence>
<feature type="compositionally biased region" description="Basic and acidic residues" evidence="4">
    <location>
        <begin position="116"/>
        <end position="125"/>
    </location>
</feature>
<dbReference type="PANTHER" id="PTHR31001">
    <property type="entry name" value="UNCHARACTERIZED TRANSCRIPTIONAL REGULATORY PROTEIN"/>
    <property type="match status" value="1"/>
</dbReference>
<proteinExistence type="predicted"/>
<dbReference type="GO" id="GO:0006351">
    <property type="term" value="P:DNA-templated transcription"/>
    <property type="evidence" value="ECO:0007669"/>
    <property type="project" value="InterPro"/>
</dbReference>
<dbReference type="AlphaFoldDB" id="A0A4S8R3Q8"/>
<evidence type="ECO:0000256" key="2">
    <source>
        <dbReference type="ARBA" id="ARBA00022723"/>
    </source>
</evidence>
<feature type="region of interest" description="Disordered" evidence="4">
    <location>
        <begin position="812"/>
        <end position="833"/>
    </location>
</feature>
<organism evidence="6 7">
    <name type="scientific">Botrytis galanthina</name>
    <dbReference type="NCBI Taxonomy" id="278940"/>
    <lineage>
        <taxon>Eukaryota</taxon>
        <taxon>Fungi</taxon>
        <taxon>Dikarya</taxon>
        <taxon>Ascomycota</taxon>
        <taxon>Pezizomycotina</taxon>
        <taxon>Leotiomycetes</taxon>
        <taxon>Helotiales</taxon>
        <taxon>Sclerotiniaceae</taxon>
        <taxon>Botrytis</taxon>
    </lineage>
</organism>
<sequence length="938" mass="104266">MSLAPTLRRNGKRPSCEPCRIGKLACGHEQPYCGRCVKRGLEGRCWYHPAPMSRGRVDGEREKTKKAGEESGGGGSLKRRRIGERVKGRGENREEWLGGNEERGRGGLDSLAHAAVMRDVEREECGGESIETPSTNPSHSNNISSKSTTPQKNSLGMLTTEVEPQATNPTNNVYLSSRGCRSATPNRQSHKLSFPNSINPMPGKPSMQNNWNGASYKRSRRFWGPTSFGAVFRNGDGNGEGKELDAERGSGESDESGGRRDTLVGGIGGMLDIGEDGRKNPSSWPFGPPLLGRNRPTSYTIRCEMITKALWNIPSLSSCNKLLERYHDLLEFSVLPEFMIKYLISSIYDTFGSILAEPRSKEKFVPFVEILLRNEETPLPSSPDDGIAWLDTFCGPNVRFESMGLLFCFIGRAYQSLVDGNPLFLEEENRGRNRRQTSWRMNECADVMGKMCDCTDTVNEIVVAFRVSIYVLESSVVGDESYSNLNRHGNMVTSACAIGLHRLPHLPPHLLTTAAEYKRRLFASVYYMDKCSSALNGTPPAISRLYCRLQMPSDISETELFLPRAQMQQAIAACDEQGWNRKGEVYCSTCYRANVQIYMIKEEILEGALGVDVEISRERIDSLLSRTASLTLSWPPQFQFSPTSTGRLLFVQLIFAFETLHNTLLLYRLAVANSLEGNYIQGLLDTAMEMLEKVVMMWEKRDVLVGFEFCFDWFITSYGIPAAGVICVELLKRMSGSATAASGSETRKMGTQEKTMARFPKSVAIQKLTLFGAFLDWVRDTDGNYALLRRVRGVVGRVLKWILDGGDFDREMEREKEKSNSSQENPSKMVQSTIDPTQVQTQEFTNHIGTGNGTRAEGPQAWDNAAVNFIPQPAHIGQTVFDDEFTTNLDFDTGLESLEGIDMEEMWGQVDWLNAGDWIGGVGMGGTGNGNAGFGFGF</sequence>
<feature type="compositionally biased region" description="Basic and acidic residues" evidence="4">
    <location>
        <begin position="55"/>
        <end position="69"/>
    </location>
</feature>
<protein>
    <recommendedName>
        <fullName evidence="5">Zn(2)-C6 fungal-type domain-containing protein</fullName>
    </recommendedName>
</protein>
<dbReference type="CDD" id="cd00067">
    <property type="entry name" value="GAL4"/>
    <property type="match status" value="1"/>
</dbReference>
<dbReference type="InterPro" id="IPR001138">
    <property type="entry name" value="Zn2Cys6_DnaBD"/>
</dbReference>
<dbReference type="InterPro" id="IPR050613">
    <property type="entry name" value="Sec_Metabolite_Reg"/>
</dbReference>
<keyword evidence="3" id="KW-0539">Nucleus</keyword>
<evidence type="ECO:0000313" key="7">
    <source>
        <dbReference type="Proteomes" id="UP000308671"/>
    </source>
</evidence>
<accession>A0A4S8R3Q8</accession>
<comment type="caution">
    <text evidence="6">The sequence shown here is derived from an EMBL/GenBank/DDBJ whole genome shotgun (WGS) entry which is preliminary data.</text>
</comment>
<dbReference type="GO" id="GO:0008270">
    <property type="term" value="F:zinc ion binding"/>
    <property type="evidence" value="ECO:0007669"/>
    <property type="project" value="InterPro"/>
</dbReference>
<dbReference type="PROSITE" id="PS00463">
    <property type="entry name" value="ZN2_CY6_FUNGAL_1"/>
    <property type="match status" value="1"/>
</dbReference>
<dbReference type="SMART" id="SM00066">
    <property type="entry name" value="GAL4"/>
    <property type="match status" value="1"/>
</dbReference>
<feature type="region of interest" description="Disordered" evidence="4">
    <location>
        <begin position="232"/>
        <end position="264"/>
    </location>
</feature>